<dbReference type="Gene3D" id="1.10.1760.20">
    <property type="match status" value="1"/>
</dbReference>
<protein>
    <submittedName>
        <fullName evidence="3">ECF transporter S component</fullName>
    </submittedName>
</protein>
<dbReference type="GO" id="GO:0022857">
    <property type="term" value="F:transmembrane transporter activity"/>
    <property type="evidence" value="ECO:0007669"/>
    <property type="project" value="InterPro"/>
</dbReference>
<dbReference type="EMBL" id="DVOC01000039">
    <property type="protein sequence ID" value="HIU90808.1"/>
    <property type="molecule type" value="Genomic_DNA"/>
</dbReference>
<organism evidence="3 4">
    <name type="scientific">Candidatus Fimimonas merdipullorum</name>
    <dbReference type="NCBI Taxonomy" id="2840822"/>
    <lineage>
        <taxon>Bacteria</taxon>
        <taxon>Pseudomonadati</taxon>
        <taxon>Myxococcota</taxon>
        <taxon>Myxococcia</taxon>
        <taxon>Myxococcales</taxon>
        <taxon>Cystobacterineae</taxon>
        <taxon>Myxococcaceae</taxon>
        <taxon>Myxococcaceae incertae sedis</taxon>
        <taxon>Candidatus Fimimonas</taxon>
    </lineage>
</organism>
<proteinExistence type="predicted"/>
<sequence length="209" mass="22670">MNKTLKLAFTALFTALAVAANIFTIPLTPNFSKVISLAIIFSFLAGIYLGAVPALAVGFLGDLIANFIHPFGAYNWFVALSSALTGVICALAFKLPWHRLWKLALSCAICFVVCTCALNTFGLWLQIIVGVEAGPVGLVQLITMDKTGIEKSFWVYLAGRIPVQLLNWAVNAVIIATLLQTKALDKLLDKIKLNAQSKAEQKQTADEEK</sequence>
<feature type="chain" id="PRO_5039191451" evidence="2">
    <location>
        <begin position="20"/>
        <end position="209"/>
    </location>
</feature>
<dbReference type="InterPro" id="IPR024529">
    <property type="entry name" value="ECF_trnsprt_substrate-spec"/>
</dbReference>
<reference evidence="3" key="1">
    <citation type="submission" date="2020-10" db="EMBL/GenBank/DDBJ databases">
        <authorList>
            <person name="Gilroy R."/>
        </authorList>
    </citation>
    <scope>NUCLEOTIDE SEQUENCE</scope>
    <source>
        <strain evidence="3">ChiHjej12B11-7776</strain>
    </source>
</reference>
<dbReference type="Proteomes" id="UP000886852">
    <property type="component" value="Unassembled WGS sequence"/>
</dbReference>
<name>A0A9D1MWL5_9BACT</name>
<dbReference type="Pfam" id="PF12822">
    <property type="entry name" value="ECF_trnsprt"/>
    <property type="match status" value="1"/>
</dbReference>
<evidence type="ECO:0000256" key="1">
    <source>
        <dbReference type="SAM" id="Phobius"/>
    </source>
</evidence>
<evidence type="ECO:0000313" key="4">
    <source>
        <dbReference type="Proteomes" id="UP000886852"/>
    </source>
</evidence>
<evidence type="ECO:0000256" key="2">
    <source>
        <dbReference type="SAM" id="SignalP"/>
    </source>
</evidence>
<evidence type="ECO:0000313" key="3">
    <source>
        <dbReference type="EMBL" id="HIU90808.1"/>
    </source>
</evidence>
<keyword evidence="1" id="KW-0812">Transmembrane</keyword>
<keyword evidence="2" id="KW-0732">Signal</keyword>
<feature type="transmembrane region" description="Helical" evidence="1">
    <location>
        <begin position="73"/>
        <end position="93"/>
    </location>
</feature>
<keyword evidence="1" id="KW-0472">Membrane</keyword>
<feature type="transmembrane region" description="Helical" evidence="1">
    <location>
        <begin position="34"/>
        <end position="61"/>
    </location>
</feature>
<dbReference type="AlphaFoldDB" id="A0A9D1MWL5"/>
<comment type="caution">
    <text evidence="3">The sequence shown here is derived from an EMBL/GenBank/DDBJ whole genome shotgun (WGS) entry which is preliminary data.</text>
</comment>
<gene>
    <name evidence="3" type="ORF">IAC72_02160</name>
</gene>
<feature type="transmembrane region" description="Helical" evidence="1">
    <location>
        <begin position="99"/>
        <end position="118"/>
    </location>
</feature>
<keyword evidence="1" id="KW-1133">Transmembrane helix</keyword>
<accession>A0A9D1MWL5</accession>
<reference evidence="3" key="2">
    <citation type="journal article" date="2021" name="PeerJ">
        <title>Extensive microbial diversity within the chicken gut microbiome revealed by metagenomics and culture.</title>
        <authorList>
            <person name="Gilroy R."/>
            <person name="Ravi A."/>
            <person name="Getino M."/>
            <person name="Pursley I."/>
            <person name="Horton D.L."/>
            <person name="Alikhan N.F."/>
            <person name="Baker D."/>
            <person name="Gharbi K."/>
            <person name="Hall N."/>
            <person name="Watson M."/>
            <person name="Adriaenssens E.M."/>
            <person name="Foster-Nyarko E."/>
            <person name="Jarju S."/>
            <person name="Secka A."/>
            <person name="Antonio M."/>
            <person name="Oren A."/>
            <person name="Chaudhuri R.R."/>
            <person name="La Ragione R."/>
            <person name="Hildebrand F."/>
            <person name="Pallen M.J."/>
        </authorList>
    </citation>
    <scope>NUCLEOTIDE SEQUENCE</scope>
    <source>
        <strain evidence="3">ChiHjej12B11-7776</strain>
    </source>
</reference>
<feature type="signal peptide" evidence="2">
    <location>
        <begin position="1"/>
        <end position="19"/>
    </location>
</feature>